<proteinExistence type="predicted"/>
<feature type="domain" description="7TM-DISM receptor extracellular" evidence="4">
    <location>
        <begin position="180"/>
        <end position="398"/>
    </location>
</feature>
<dbReference type="AlphaFoldDB" id="A0A2S1SIN0"/>
<keyword evidence="7" id="KW-1185">Reference proteome</keyword>
<dbReference type="KEGG" id="fpal:HYN49_10375"/>
<organism evidence="6 7">
    <name type="scientific">Flavobacterium pallidum</name>
    <dbReference type="NCBI Taxonomy" id="2172098"/>
    <lineage>
        <taxon>Bacteria</taxon>
        <taxon>Pseudomonadati</taxon>
        <taxon>Bacteroidota</taxon>
        <taxon>Flavobacteriia</taxon>
        <taxon>Flavobacteriales</taxon>
        <taxon>Flavobacteriaceae</taxon>
        <taxon>Flavobacterium</taxon>
    </lineage>
</organism>
<feature type="transmembrane region" description="Helical" evidence="2">
    <location>
        <begin position="348"/>
        <end position="372"/>
    </location>
</feature>
<feature type="transmembrane region" description="Helical" evidence="2">
    <location>
        <begin position="246"/>
        <end position="269"/>
    </location>
</feature>
<keyword evidence="1" id="KW-0175">Coiled coil</keyword>
<gene>
    <name evidence="6" type="ORF">HYN49_10375</name>
</gene>
<dbReference type="InterPro" id="IPR016032">
    <property type="entry name" value="Sig_transdc_resp-reg_C-effctor"/>
</dbReference>
<dbReference type="InterPro" id="IPR011622">
    <property type="entry name" value="7TMR_DISM_rcpt_extracell_dom2"/>
</dbReference>
<reference evidence="6 7" key="1">
    <citation type="submission" date="2018-05" db="EMBL/GenBank/DDBJ databases">
        <title>Genome sequencing of Flavobacterium sp. HYN0049.</title>
        <authorList>
            <person name="Yi H."/>
            <person name="Baek C."/>
        </authorList>
    </citation>
    <scope>NUCLEOTIDE SEQUENCE [LARGE SCALE GENOMIC DNA]</scope>
    <source>
        <strain evidence="6 7">HYN0049</strain>
    </source>
</reference>
<accession>A0A2S1SIN0</accession>
<feature type="transmembrane region" description="Helical" evidence="2">
    <location>
        <begin position="179"/>
        <end position="199"/>
    </location>
</feature>
<dbReference type="GO" id="GO:0003677">
    <property type="term" value="F:DNA binding"/>
    <property type="evidence" value="ECO:0007669"/>
    <property type="project" value="InterPro"/>
</dbReference>
<dbReference type="OrthoDB" id="614964at2"/>
<feature type="signal peptide" evidence="3">
    <location>
        <begin position="1"/>
        <end position="19"/>
    </location>
</feature>
<feature type="transmembrane region" description="Helical" evidence="2">
    <location>
        <begin position="318"/>
        <end position="336"/>
    </location>
</feature>
<evidence type="ECO:0000256" key="1">
    <source>
        <dbReference type="SAM" id="Coils"/>
    </source>
</evidence>
<feature type="chain" id="PRO_5015515131" evidence="3">
    <location>
        <begin position="20"/>
        <end position="580"/>
    </location>
</feature>
<dbReference type="Proteomes" id="UP000244937">
    <property type="component" value="Chromosome"/>
</dbReference>
<name>A0A2S1SIN0_9FLAO</name>
<evidence type="ECO:0000256" key="3">
    <source>
        <dbReference type="SAM" id="SignalP"/>
    </source>
</evidence>
<dbReference type="EMBL" id="CP029187">
    <property type="protein sequence ID" value="AWI26274.1"/>
    <property type="molecule type" value="Genomic_DNA"/>
</dbReference>
<dbReference type="Pfam" id="PF07695">
    <property type="entry name" value="7TMR-DISM_7TM"/>
    <property type="match status" value="1"/>
</dbReference>
<keyword evidence="2" id="KW-1133">Transmembrane helix</keyword>
<dbReference type="Pfam" id="PF07696">
    <property type="entry name" value="7TMR-DISMED2"/>
    <property type="match status" value="1"/>
</dbReference>
<evidence type="ECO:0000256" key="2">
    <source>
        <dbReference type="SAM" id="Phobius"/>
    </source>
</evidence>
<feature type="coiled-coil region" evidence="1">
    <location>
        <begin position="399"/>
        <end position="496"/>
    </location>
</feature>
<feature type="transmembrane region" description="Helical" evidence="2">
    <location>
        <begin position="378"/>
        <end position="397"/>
    </location>
</feature>
<feature type="transmembrane region" description="Helical" evidence="2">
    <location>
        <begin position="290"/>
        <end position="312"/>
    </location>
</feature>
<keyword evidence="2" id="KW-0812">Transmembrane</keyword>
<evidence type="ECO:0000259" key="4">
    <source>
        <dbReference type="Pfam" id="PF07695"/>
    </source>
</evidence>
<feature type="transmembrane region" description="Helical" evidence="2">
    <location>
        <begin position="206"/>
        <end position="226"/>
    </location>
</feature>
<protein>
    <submittedName>
        <fullName evidence="6">Uncharacterized protein</fullName>
    </submittedName>
</protein>
<dbReference type="GO" id="GO:0006355">
    <property type="term" value="P:regulation of DNA-templated transcription"/>
    <property type="evidence" value="ECO:0007669"/>
    <property type="project" value="InterPro"/>
</dbReference>
<dbReference type="InterPro" id="IPR011623">
    <property type="entry name" value="7TMR_DISM_rcpt_extracell_dom1"/>
</dbReference>
<dbReference type="RefSeq" id="WP_108904052.1">
    <property type="nucleotide sequence ID" value="NZ_CP029187.1"/>
</dbReference>
<keyword evidence="3" id="KW-0732">Signal</keyword>
<evidence type="ECO:0000259" key="5">
    <source>
        <dbReference type="Pfam" id="PF07696"/>
    </source>
</evidence>
<dbReference type="SUPFAM" id="SSF46894">
    <property type="entry name" value="C-terminal effector domain of the bipartite response regulators"/>
    <property type="match status" value="1"/>
</dbReference>
<evidence type="ECO:0000313" key="6">
    <source>
        <dbReference type="EMBL" id="AWI26274.1"/>
    </source>
</evidence>
<feature type="domain" description="7TM-DISM receptor extracellular" evidence="5">
    <location>
        <begin position="44"/>
        <end position="146"/>
    </location>
</feature>
<sequence>MRSLFLTFFGLLLTLTTTAQVNVLAEKTEETWAAHFEILKDKGYPVNQILKDSTLPFSKPHEITDFSNTDYYWVRLKAANTSRYPEKYYVFAFPNLHNTLYYFDREKKRWRSRESGFAVADSMRSPGNIPYTFLDRKPETFFLKLRFSDLRGSNSSINIGVAFRKAAPIDLKEEKILRYWTATMAIIAIFFLYNTYIYFLFKDKAYLYYLLILAGAMLYITTYSGFIDVVWNARYFTASLSAPGLYTFSLNIIMMQLAIIMIITGLVQYCRTYLETATLLPKWDRIILNCNRALVSLLTVSTFLTASGIAYTYKYSNYITNLLVVVILFIIFYIGFLSWKKGLKQAKYFLIANSLPMVIVLIITVFFMVNITNRGPEFLPNLAVVLQAITLAVALVARVNVIKDDLKAKEIEAERLKLENDQILLKSQLITVENQYVNAQMVIAQAEKDKLQEELDHNQRELVSTTMYVYQKNEMLAELKKQISGLTSDNKETLKQIKSTIQNNLYMDADWDKFRIHFEKVNPQFFEDLLSKHPNLTQNEIRLSAYFHLNLTVKEIATLLNIDPESVRKAKTRMNKKMNL</sequence>
<evidence type="ECO:0000313" key="7">
    <source>
        <dbReference type="Proteomes" id="UP000244937"/>
    </source>
</evidence>
<keyword evidence="2" id="KW-0472">Membrane</keyword>